<dbReference type="Proteomes" id="UP000242715">
    <property type="component" value="Unassembled WGS sequence"/>
</dbReference>
<proteinExistence type="predicted"/>
<dbReference type="SUPFAM" id="SSF48371">
    <property type="entry name" value="ARM repeat"/>
    <property type="match status" value="1"/>
</dbReference>
<dbReference type="GO" id="GO:0005634">
    <property type="term" value="C:nucleus"/>
    <property type="evidence" value="ECO:0007669"/>
    <property type="project" value="InterPro"/>
</dbReference>
<feature type="compositionally biased region" description="Basic and acidic residues" evidence="1">
    <location>
        <begin position="90"/>
        <end position="99"/>
    </location>
</feature>
<dbReference type="Gene3D" id="1.25.10.10">
    <property type="entry name" value="Leucine-rich Repeat Variant"/>
    <property type="match status" value="1"/>
</dbReference>
<accession>A0A2Z6MLJ5</accession>
<dbReference type="PANTHER" id="PTHR16199">
    <property type="entry name" value="CONDENSIN-2 COMPLEX SUBUNIT G2"/>
    <property type="match status" value="1"/>
</dbReference>
<protein>
    <submittedName>
        <fullName evidence="2">Uncharacterized protein</fullName>
    </submittedName>
</protein>
<dbReference type="GO" id="GO:0000796">
    <property type="term" value="C:condensin complex"/>
    <property type="evidence" value="ECO:0007669"/>
    <property type="project" value="TreeGrafter"/>
</dbReference>
<dbReference type="PANTHER" id="PTHR16199:SF4">
    <property type="entry name" value="CONDENSIN-2 COMPLEX SUBUNIT G2"/>
    <property type="match status" value="1"/>
</dbReference>
<sequence length="1177" mass="132133">MEKNLPSSLQSSPQEFITLATKLTLKSSKSILKTLIHSIKPSSDLISSLPNSLNNSIESTIDTFMNLLNSDSENPKTPPTTTLRRSSRKNNTETKPQPDKKHKLLERLQILSHISFLCFSHPRKVFDPTKLLPGVRKLHDHLKWLESDSVLCSGIVTFCEEWWKENLPNRDTLIPQTVAFLIARSLTLMKKVDVHRVCMLREAFTEIVFEDEDIETLRSLLHRCVISPLYLKTEDGRKFLSFLFPLNEQLEKELLAMIRSQIKLGRKSILEGFGDILFRAWKASGIENGFLQELIESSIHASSGDFASRIRKVLGAFINQRTVDGVEKLLYQLAEPVIFRSLQAANSNVRQNALHLLLDIFPLEDPDATKEDKDTLLGKQFFLLERLLVDDCPEVRTIAIEGSCRVLHLFWEVIPSPIITKMLTKIIGDMSHDACNEVRLSTLSGIIYLLDNPHSHEVLKVLCPRLGHLMQDNVLTVRVAVADLLVRLNDVRNFQFNKVVNLDLLLSVLASDQPPVAQKITKLLIPSYFPSTVPIEEACNRCIRLVKRAPMAGAIFCKYAVLEGASKTRLMELVKVFLSLVLSPDQLDAGQIEGFLVAASFLCDNLACEPCYMNALKELLTAEKVEGLLTGASTEQAQSSLFNIFSTVCPDSVPGLLEECMTVVTNCRGLPEDVDRQSKMRSAHKLLLSLGGFDDMFETLTTILHKAAYRSHIKFGADMPSHSLTATKIKKSKSSGKFSSKSKIINRKQSFEDDYLVAVGVAWQVRDLLQHEDTRKAIFRSQPLEMLFFSLKMISEVSIVHCGQYEYIDISPVLAYMALALQMTVDNVGTSSENSGDSKRKKYKTDSSTLLSEARSVQNKLQHVLCKVKMLTAVLKFMADATAMCFSPHNNGLFLNYTSKCIQHILSSLNQLCHNKTQFEEEDKKNTIFCLKSSFTYAAKILNVTLPDSGESSITTSKAFTLANNLLDLIVSIESCLGSAYASRLVAAASPWLPDVVLALVSPSVLQQTDSGSEHSSASEQIKLNFPKWPLVVAKTMLLSAVNEDEGDHECSHPDKYSAFNKLLAMLIILLKKNRSIRDAIGDIFLVCSLVGLEQRDFKLALGLLQFVCSKLFNHDDRDWGDMMLSTLQEIYPKIERGRAEHTNDDELEKLTQAKNLIEPLWMYHRYESGKVNMTDD</sequence>
<name>A0A2Z6MLJ5_TRISU</name>
<gene>
    <name evidence="2" type="ORF">TSUD_225850</name>
</gene>
<dbReference type="EMBL" id="DF973329">
    <property type="protein sequence ID" value="GAU26122.1"/>
    <property type="molecule type" value="Genomic_DNA"/>
</dbReference>
<organism evidence="2 3">
    <name type="scientific">Trifolium subterraneum</name>
    <name type="common">Subterranean clover</name>
    <dbReference type="NCBI Taxonomy" id="3900"/>
    <lineage>
        <taxon>Eukaryota</taxon>
        <taxon>Viridiplantae</taxon>
        <taxon>Streptophyta</taxon>
        <taxon>Embryophyta</taxon>
        <taxon>Tracheophyta</taxon>
        <taxon>Spermatophyta</taxon>
        <taxon>Magnoliopsida</taxon>
        <taxon>eudicotyledons</taxon>
        <taxon>Gunneridae</taxon>
        <taxon>Pentapetalae</taxon>
        <taxon>rosids</taxon>
        <taxon>fabids</taxon>
        <taxon>Fabales</taxon>
        <taxon>Fabaceae</taxon>
        <taxon>Papilionoideae</taxon>
        <taxon>50 kb inversion clade</taxon>
        <taxon>NPAAA clade</taxon>
        <taxon>Hologalegina</taxon>
        <taxon>IRL clade</taxon>
        <taxon>Trifolieae</taxon>
        <taxon>Trifolium</taxon>
    </lineage>
</organism>
<evidence type="ECO:0000313" key="3">
    <source>
        <dbReference type="Proteomes" id="UP000242715"/>
    </source>
</evidence>
<dbReference type="AlphaFoldDB" id="A0A2Z6MLJ5"/>
<reference evidence="3" key="1">
    <citation type="journal article" date="2017" name="Front. Plant Sci.">
        <title>Climate Clever Clovers: New Paradigm to Reduce the Environmental Footprint of Ruminants by Breeding Low Methanogenic Forages Utilizing Haplotype Variation.</title>
        <authorList>
            <person name="Kaur P."/>
            <person name="Appels R."/>
            <person name="Bayer P.E."/>
            <person name="Keeble-Gagnere G."/>
            <person name="Wang J."/>
            <person name="Hirakawa H."/>
            <person name="Shirasawa K."/>
            <person name="Vercoe P."/>
            <person name="Stefanova K."/>
            <person name="Durmic Z."/>
            <person name="Nichols P."/>
            <person name="Revell C."/>
            <person name="Isobe S.N."/>
            <person name="Edwards D."/>
            <person name="Erskine W."/>
        </authorList>
    </citation>
    <scope>NUCLEOTIDE SEQUENCE [LARGE SCALE GENOMIC DNA]</scope>
    <source>
        <strain evidence="3">cv. Daliak</strain>
    </source>
</reference>
<evidence type="ECO:0000313" key="2">
    <source>
        <dbReference type="EMBL" id="GAU26122.1"/>
    </source>
</evidence>
<dbReference type="OrthoDB" id="10062843at2759"/>
<dbReference type="InterPro" id="IPR024741">
    <property type="entry name" value="Condensin2_G2"/>
</dbReference>
<evidence type="ECO:0000256" key="1">
    <source>
        <dbReference type="SAM" id="MobiDB-lite"/>
    </source>
</evidence>
<dbReference type="Pfam" id="PF12422">
    <property type="entry name" value="Condensin2nSMC"/>
    <property type="match status" value="1"/>
</dbReference>
<dbReference type="InterPro" id="IPR016024">
    <property type="entry name" value="ARM-type_fold"/>
</dbReference>
<dbReference type="InterPro" id="IPR011989">
    <property type="entry name" value="ARM-like"/>
</dbReference>
<keyword evidence="3" id="KW-1185">Reference proteome</keyword>
<dbReference type="GO" id="GO:0000070">
    <property type="term" value="P:mitotic sister chromatid segregation"/>
    <property type="evidence" value="ECO:0007669"/>
    <property type="project" value="TreeGrafter"/>
</dbReference>
<feature type="region of interest" description="Disordered" evidence="1">
    <location>
        <begin position="68"/>
        <end position="102"/>
    </location>
</feature>